<reference evidence="1" key="2">
    <citation type="journal article" date="2015" name="Fish Shellfish Immunol.">
        <title>Early steps in the European eel (Anguilla anguilla)-Vibrio vulnificus interaction in the gills: Role of the RtxA13 toxin.</title>
        <authorList>
            <person name="Callol A."/>
            <person name="Pajuelo D."/>
            <person name="Ebbesson L."/>
            <person name="Teles M."/>
            <person name="MacKenzie S."/>
            <person name="Amaro C."/>
        </authorList>
    </citation>
    <scope>NUCLEOTIDE SEQUENCE</scope>
</reference>
<proteinExistence type="predicted"/>
<name>A0A0E9T108_ANGAN</name>
<dbReference type="EMBL" id="GBXM01061380">
    <property type="protein sequence ID" value="JAH47197.1"/>
    <property type="molecule type" value="Transcribed_RNA"/>
</dbReference>
<dbReference type="AlphaFoldDB" id="A0A0E9T108"/>
<evidence type="ECO:0000313" key="1">
    <source>
        <dbReference type="EMBL" id="JAH47197.1"/>
    </source>
</evidence>
<sequence>MLLTVYLTKNVSHYVHIYKKYTYILFFLKAYEQVGQL</sequence>
<accession>A0A0E9T108</accession>
<reference evidence="1" key="1">
    <citation type="submission" date="2014-11" db="EMBL/GenBank/DDBJ databases">
        <authorList>
            <person name="Amaro Gonzalez C."/>
        </authorList>
    </citation>
    <scope>NUCLEOTIDE SEQUENCE</scope>
</reference>
<organism evidence="1">
    <name type="scientific">Anguilla anguilla</name>
    <name type="common">European freshwater eel</name>
    <name type="synonym">Muraena anguilla</name>
    <dbReference type="NCBI Taxonomy" id="7936"/>
    <lineage>
        <taxon>Eukaryota</taxon>
        <taxon>Metazoa</taxon>
        <taxon>Chordata</taxon>
        <taxon>Craniata</taxon>
        <taxon>Vertebrata</taxon>
        <taxon>Euteleostomi</taxon>
        <taxon>Actinopterygii</taxon>
        <taxon>Neopterygii</taxon>
        <taxon>Teleostei</taxon>
        <taxon>Anguilliformes</taxon>
        <taxon>Anguillidae</taxon>
        <taxon>Anguilla</taxon>
    </lineage>
</organism>
<protein>
    <submittedName>
        <fullName evidence="1">Uncharacterized protein</fullName>
    </submittedName>
</protein>